<dbReference type="EMBL" id="JAUKTV010000006">
    <property type="protein sequence ID" value="KAK0736005.1"/>
    <property type="molecule type" value="Genomic_DNA"/>
</dbReference>
<accession>A0AA40BKN6</accession>
<feature type="region of interest" description="Disordered" evidence="1">
    <location>
        <begin position="462"/>
        <end position="500"/>
    </location>
</feature>
<feature type="compositionally biased region" description="Low complexity" evidence="1">
    <location>
        <begin position="381"/>
        <end position="405"/>
    </location>
</feature>
<keyword evidence="2" id="KW-0472">Membrane</keyword>
<dbReference type="Proteomes" id="UP001172159">
    <property type="component" value="Unassembled WGS sequence"/>
</dbReference>
<feature type="region of interest" description="Disordered" evidence="1">
    <location>
        <begin position="367"/>
        <end position="442"/>
    </location>
</feature>
<evidence type="ECO:0000313" key="3">
    <source>
        <dbReference type="EMBL" id="KAK0736005.1"/>
    </source>
</evidence>
<feature type="compositionally biased region" description="Polar residues" evidence="1">
    <location>
        <begin position="371"/>
        <end position="380"/>
    </location>
</feature>
<feature type="transmembrane region" description="Helical" evidence="2">
    <location>
        <begin position="146"/>
        <end position="165"/>
    </location>
</feature>
<sequence>MRLPRYEHQEPVQARHHERRQFRVYPDPQDAFEPVTRTPEEVNDAIYRSEPLPPAAPRLGVAESSFVAVPTSTRPLSSMLIPSSTPVPSTLVVSTLTASPRLIPTPSASGGVLVNETNQSETTTASASEQPHNPWLIPNESLGSQVIIYAVFASLPAMLILIILVDAFRRLRDKYHEYQAERRRAEIVKAEKVAALKEEGEANNGDDNENNGDGNETNDGGVLNEAKKSSSTDSTAVAKTNMPPVSVVTSAPAVVSTAGAPAGSSQGGSSSTGGQKFKSTLDIDGPVPSAAASINGGPPVNSVKKVIFHDPDSITPAPNAHLTLRTAAEAKAATEKSIQQSNPTDGLAAPRWLTNNNVVMSCCKSKAEDPVTTTNPQPFYTTSSSTHASGSTASSLLGAHSSTLTNGQRQPTTNTIVGSSAAANNSGDNRLSKISEKTETERSIASSAESLNTAMRQNVRLHSLISGSGSGSGSGEGNNEERRPGSNSSASTVKAVGTAL</sequence>
<proteinExistence type="predicted"/>
<keyword evidence="2" id="KW-1133">Transmembrane helix</keyword>
<feature type="compositionally biased region" description="Basic and acidic residues" evidence="1">
    <location>
        <begin position="430"/>
        <end position="442"/>
    </location>
</feature>
<organism evidence="3 4">
    <name type="scientific">Apiosordaria backusii</name>
    <dbReference type="NCBI Taxonomy" id="314023"/>
    <lineage>
        <taxon>Eukaryota</taxon>
        <taxon>Fungi</taxon>
        <taxon>Dikarya</taxon>
        <taxon>Ascomycota</taxon>
        <taxon>Pezizomycotina</taxon>
        <taxon>Sordariomycetes</taxon>
        <taxon>Sordariomycetidae</taxon>
        <taxon>Sordariales</taxon>
        <taxon>Lasiosphaeriaceae</taxon>
        <taxon>Apiosordaria</taxon>
    </lineage>
</organism>
<feature type="region of interest" description="Disordered" evidence="1">
    <location>
        <begin position="198"/>
        <end position="243"/>
    </location>
</feature>
<evidence type="ECO:0000256" key="1">
    <source>
        <dbReference type="SAM" id="MobiDB-lite"/>
    </source>
</evidence>
<feature type="compositionally biased region" description="Polar residues" evidence="1">
    <location>
        <begin position="406"/>
        <end position="429"/>
    </location>
</feature>
<feature type="region of interest" description="Disordered" evidence="1">
    <location>
        <begin position="257"/>
        <end position="279"/>
    </location>
</feature>
<gene>
    <name evidence="3" type="ORF">B0T21DRAFT_172522</name>
</gene>
<keyword evidence="4" id="KW-1185">Reference proteome</keyword>
<feature type="compositionally biased region" description="Low complexity" evidence="1">
    <location>
        <begin position="257"/>
        <end position="275"/>
    </location>
</feature>
<protein>
    <submittedName>
        <fullName evidence="3">Uncharacterized protein</fullName>
    </submittedName>
</protein>
<comment type="caution">
    <text evidence="3">The sequence shown here is derived from an EMBL/GenBank/DDBJ whole genome shotgun (WGS) entry which is preliminary data.</text>
</comment>
<name>A0AA40BKN6_9PEZI</name>
<evidence type="ECO:0000313" key="4">
    <source>
        <dbReference type="Proteomes" id="UP001172159"/>
    </source>
</evidence>
<evidence type="ECO:0000256" key="2">
    <source>
        <dbReference type="SAM" id="Phobius"/>
    </source>
</evidence>
<dbReference type="AlphaFoldDB" id="A0AA40BKN6"/>
<feature type="compositionally biased region" description="Low complexity" evidence="1">
    <location>
        <begin position="211"/>
        <end position="221"/>
    </location>
</feature>
<keyword evidence="2" id="KW-0812">Transmembrane</keyword>
<reference evidence="3" key="1">
    <citation type="submission" date="2023-06" db="EMBL/GenBank/DDBJ databases">
        <title>Genome-scale phylogeny and comparative genomics of the fungal order Sordariales.</title>
        <authorList>
            <consortium name="Lawrence Berkeley National Laboratory"/>
            <person name="Hensen N."/>
            <person name="Bonometti L."/>
            <person name="Westerberg I."/>
            <person name="Brannstrom I.O."/>
            <person name="Guillou S."/>
            <person name="Cros-Aarteil S."/>
            <person name="Calhoun S."/>
            <person name="Haridas S."/>
            <person name="Kuo A."/>
            <person name="Mondo S."/>
            <person name="Pangilinan J."/>
            <person name="Riley R."/>
            <person name="Labutti K."/>
            <person name="Andreopoulos B."/>
            <person name="Lipzen A."/>
            <person name="Chen C."/>
            <person name="Yanf M."/>
            <person name="Daum C."/>
            <person name="Ng V."/>
            <person name="Clum A."/>
            <person name="Steindorff A."/>
            <person name="Ohm R."/>
            <person name="Martin F."/>
            <person name="Silar P."/>
            <person name="Natvig D."/>
            <person name="Lalanne C."/>
            <person name="Gautier V."/>
            <person name="Ament-Velasquez S.L."/>
            <person name="Kruys A."/>
            <person name="Hutchinson M.I."/>
            <person name="Powell A.J."/>
            <person name="Barry K."/>
            <person name="Miller A.N."/>
            <person name="Grigoriev I.V."/>
            <person name="Debuchy R."/>
            <person name="Gladieux P."/>
            <person name="Thoren M.H."/>
            <person name="Johannesson H."/>
        </authorList>
    </citation>
    <scope>NUCLEOTIDE SEQUENCE</scope>
    <source>
        <strain evidence="3">CBS 540.89</strain>
    </source>
</reference>